<dbReference type="Proteomes" id="UP000095286">
    <property type="component" value="Unplaced"/>
</dbReference>
<evidence type="ECO:0000313" key="2">
    <source>
        <dbReference type="WBParaSite" id="RSKR_0001138050.1"/>
    </source>
</evidence>
<organism evidence="1 2">
    <name type="scientific">Rhabditophanes sp. KR3021</name>
    <dbReference type="NCBI Taxonomy" id="114890"/>
    <lineage>
        <taxon>Eukaryota</taxon>
        <taxon>Metazoa</taxon>
        <taxon>Ecdysozoa</taxon>
        <taxon>Nematoda</taxon>
        <taxon>Chromadorea</taxon>
        <taxon>Rhabditida</taxon>
        <taxon>Tylenchina</taxon>
        <taxon>Panagrolaimomorpha</taxon>
        <taxon>Strongyloidoidea</taxon>
        <taxon>Alloionematidae</taxon>
        <taxon>Rhabditophanes</taxon>
    </lineage>
</organism>
<accession>A0AC35UFJ7</accession>
<name>A0AC35UFJ7_9BILA</name>
<protein>
    <submittedName>
        <fullName evidence="2">DUF559 domain-containing protein</fullName>
    </submittedName>
</protein>
<evidence type="ECO:0000313" key="1">
    <source>
        <dbReference type="Proteomes" id="UP000095286"/>
    </source>
</evidence>
<sequence>MTKSSEIYEQLYTAVSCPDRGISNLGILTNFSNKKACFVCTIKKCLKHYVTNIANRTYCVSGCPNSVKLSVLHDVTKSFLDDYKVNRVKLVFDIIEKSYPRLVGDSGSDLLSFDFTIGKDLLLEINGGYHFKPSGCQNEK</sequence>
<dbReference type="WBParaSite" id="RSKR_0001138050.1">
    <property type="protein sequence ID" value="RSKR_0001138050.1"/>
    <property type="gene ID" value="RSKR_0001138050"/>
</dbReference>
<proteinExistence type="predicted"/>
<reference evidence="2" key="1">
    <citation type="submission" date="2016-11" db="UniProtKB">
        <authorList>
            <consortium name="WormBaseParasite"/>
        </authorList>
    </citation>
    <scope>IDENTIFICATION</scope>
    <source>
        <strain evidence="2">KR3021</strain>
    </source>
</reference>